<dbReference type="Proteomes" id="UP000234956">
    <property type="component" value="Unassembled WGS sequence"/>
</dbReference>
<reference evidence="2 3" key="1">
    <citation type="submission" date="2017-10" db="EMBL/GenBank/DDBJ databases">
        <title>Draft genome of Lysinibacillus fusiformis strain Juneja, a laboratory-derived pathogen of Drosophila melanogaster.</title>
        <authorList>
            <person name="Smith B.R."/>
            <person name="Unckless R.L."/>
        </authorList>
    </citation>
    <scope>NUCLEOTIDE SEQUENCE [LARGE SCALE GENOMIC DNA]</scope>
    <source>
        <strain evidence="2 3">Juneja</strain>
    </source>
</reference>
<evidence type="ECO:0000313" key="2">
    <source>
        <dbReference type="EMBL" id="PKU51208.1"/>
    </source>
</evidence>
<gene>
    <name evidence="2" type="ORF">CRI88_10760</name>
</gene>
<evidence type="ECO:0000256" key="1">
    <source>
        <dbReference type="SAM" id="Phobius"/>
    </source>
</evidence>
<dbReference type="AlphaFoldDB" id="A0A2I0UYR2"/>
<feature type="transmembrane region" description="Helical" evidence="1">
    <location>
        <begin position="73"/>
        <end position="93"/>
    </location>
</feature>
<keyword evidence="1" id="KW-1133">Transmembrane helix</keyword>
<name>A0A2I0UYR2_9BACI</name>
<protein>
    <recommendedName>
        <fullName evidence="4">DUF5316 domain-containing protein</fullName>
    </recommendedName>
</protein>
<evidence type="ECO:0000313" key="3">
    <source>
        <dbReference type="Proteomes" id="UP000234956"/>
    </source>
</evidence>
<dbReference type="Pfam" id="PF17247">
    <property type="entry name" value="DUF5316"/>
    <property type="match status" value="1"/>
</dbReference>
<dbReference type="InterPro" id="IPR035167">
    <property type="entry name" value="DUF5316"/>
</dbReference>
<feature type="transmembrane region" description="Helical" evidence="1">
    <location>
        <begin position="5"/>
        <end position="23"/>
    </location>
</feature>
<dbReference type="EMBL" id="PDFK01000003">
    <property type="protein sequence ID" value="PKU51208.1"/>
    <property type="molecule type" value="Genomic_DNA"/>
</dbReference>
<feature type="transmembrane region" description="Helical" evidence="1">
    <location>
        <begin position="29"/>
        <end position="52"/>
    </location>
</feature>
<dbReference type="RefSeq" id="WP_101966604.1">
    <property type="nucleotide sequence ID" value="NZ_JAZBNI010000011.1"/>
</dbReference>
<accession>A0A2I0UYR2</accession>
<organism evidence="2 3">
    <name type="scientific">Lysinibacillus fusiformis</name>
    <dbReference type="NCBI Taxonomy" id="28031"/>
    <lineage>
        <taxon>Bacteria</taxon>
        <taxon>Bacillati</taxon>
        <taxon>Bacillota</taxon>
        <taxon>Bacilli</taxon>
        <taxon>Bacillales</taxon>
        <taxon>Bacillaceae</taxon>
        <taxon>Lysinibacillus</taxon>
    </lineage>
</organism>
<comment type="caution">
    <text evidence="2">The sequence shown here is derived from an EMBL/GenBank/DDBJ whole genome shotgun (WGS) entry which is preliminary data.</text>
</comment>
<keyword evidence="1" id="KW-0472">Membrane</keyword>
<sequence>MKYIGIGTILSILGVVCSIFIWGTEQAHLLSGILGGIFIFVSIVMSGAIASGDRIRANLATETKEARNERNRMMTNASLLALPNIIVAIFAYYL</sequence>
<keyword evidence="1" id="KW-0812">Transmembrane</keyword>
<proteinExistence type="predicted"/>
<evidence type="ECO:0008006" key="4">
    <source>
        <dbReference type="Google" id="ProtNLM"/>
    </source>
</evidence>